<protein>
    <submittedName>
        <fullName evidence="2">Uncharacterized protein</fullName>
    </submittedName>
</protein>
<dbReference type="AlphaFoldDB" id="A0AAD3D4S9"/>
<comment type="caution">
    <text evidence="2">The sequence shown here is derived from an EMBL/GenBank/DDBJ whole genome shotgun (WGS) entry which is preliminary data.</text>
</comment>
<evidence type="ECO:0000313" key="2">
    <source>
        <dbReference type="EMBL" id="GFH56751.1"/>
    </source>
</evidence>
<sequence>MMAMKSEDIENQRTMVKIALPQQDNKNYNNPRLGEDAAFFFCCATPRRNTILWVTILLILELANLIFSLVGNVKNAGILILDAVYIFTALVGHYGCVNDDLKLINLTQIACIVKASYQGVALLFLATSWTTFKRANEFF</sequence>
<feature type="transmembrane region" description="Helical" evidence="1">
    <location>
        <begin position="76"/>
        <end position="97"/>
    </location>
</feature>
<name>A0AAD3D4S9_9STRA</name>
<evidence type="ECO:0000313" key="3">
    <source>
        <dbReference type="Proteomes" id="UP001054902"/>
    </source>
</evidence>
<keyword evidence="1" id="KW-0812">Transmembrane</keyword>
<feature type="transmembrane region" description="Helical" evidence="1">
    <location>
        <begin position="51"/>
        <end position="70"/>
    </location>
</feature>
<evidence type="ECO:0000256" key="1">
    <source>
        <dbReference type="SAM" id="Phobius"/>
    </source>
</evidence>
<reference evidence="2 3" key="1">
    <citation type="journal article" date="2021" name="Sci. Rep.">
        <title>The genome of the diatom Chaetoceros tenuissimus carries an ancient integrated fragment of an extant virus.</title>
        <authorList>
            <person name="Hongo Y."/>
            <person name="Kimura K."/>
            <person name="Takaki Y."/>
            <person name="Yoshida Y."/>
            <person name="Baba S."/>
            <person name="Kobayashi G."/>
            <person name="Nagasaki K."/>
            <person name="Hano T."/>
            <person name="Tomaru Y."/>
        </authorList>
    </citation>
    <scope>NUCLEOTIDE SEQUENCE [LARGE SCALE GENOMIC DNA]</scope>
    <source>
        <strain evidence="2 3">NIES-3715</strain>
    </source>
</reference>
<feature type="transmembrane region" description="Helical" evidence="1">
    <location>
        <begin position="109"/>
        <end position="129"/>
    </location>
</feature>
<proteinExistence type="predicted"/>
<keyword evidence="1" id="KW-1133">Transmembrane helix</keyword>
<keyword evidence="3" id="KW-1185">Reference proteome</keyword>
<gene>
    <name evidence="2" type="ORF">CTEN210_13227</name>
</gene>
<keyword evidence="1" id="KW-0472">Membrane</keyword>
<dbReference type="Proteomes" id="UP001054902">
    <property type="component" value="Unassembled WGS sequence"/>
</dbReference>
<accession>A0AAD3D4S9</accession>
<organism evidence="2 3">
    <name type="scientific">Chaetoceros tenuissimus</name>
    <dbReference type="NCBI Taxonomy" id="426638"/>
    <lineage>
        <taxon>Eukaryota</taxon>
        <taxon>Sar</taxon>
        <taxon>Stramenopiles</taxon>
        <taxon>Ochrophyta</taxon>
        <taxon>Bacillariophyta</taxon>
        <taxon>Coscinodiscophyceae</taxon>
        <taxon>Chaetocerotophycidae</taxon>
        <taxon>Chaetocerotales</taxon>
        <taxon>Chaetocerotaceae</taxon>
        <taxon>Chaetoceros</taxon>
    </lineage>
</organism>
<dbReference type="EMBL" id="BLLK01000056">
    <property type="protein sequence ID" value="GFH56751.1"/>
    <property type="molecule type" value="Genomic_DNA"/>
</dbReference>